<dbReference type="Proteomes" id="UP001470230">
    <property type="component" value="Unassembled WGS sequence"/>
</dbReference>
<protein>
    <submittedName>
        <fullName evidence="1">Uncharacterized protein</fullName>
    </submittedName>
</protein>
<evidence type="ECO:0000313" key="1">
    <source>
        <dbReference type="EMBL" id="KAK8853727.1"/>
    </source>
</evidence>
<accession>A0ABR2HW18</accession>
<dbReference type="EMBL" id="JAPFFF010000021">
    <property type="protein sequence ID" value="KAK8853727.1"/>
    <property type="molecule type" value="Genomic_DNA"/>
</dbReference>
<gene>
    <name evidence="1" type="ORF">M9Y10_016270</name>
</gene>
<reference evidence="1 2" key="1">
    <citation type="submission" date="2024-04" db="EMBL/GenBank/DDBJ databases">
        <title>Tritrichomonas musculus Genome.</title>
        <authorList>
            <person name="Alves-Ferreira E."/>
            <person name="Grigg M."/>
            <person name="Lorenzi H."/>
            <person name="Galac M."/>
        </authorList>
    </citation>
    <scope>NUCLEOTIDE SEQUENCE [LARGE SCALE GENOMIC DNA]</scope>
    <source>
        <strain evidence="1 2">EAF2021</strain>
    </source>
</reference>
<keyword evidence="2" id="KW-1185">Reference proteome</keyword>
<comment type="caution">
    <text evidence="1">The sequence shown here is derived from an EMBL/GenBank/DDBJ whole genome shotgun (WGS) entry which is preliminary data.</text>
</comment>
<evidence type="ECO:0000313" key="2">
    <source>
        <dbReference type="Proteomes" id="UP001470230"/>
    </source>
</evidence>
<proteinExistence type="predicted"/>
<name>A0ABR2HW18_9EUKA</name>
<sequence>MTQKSNKAMFVCDACMDKCVYCGKVEKNMHCSTNYPSKCVNCANKYNDNYCALCGAKIPTRSHTVRRCPQCLKECKKCFKCNCDLK</sequence>
<organism evidence="1 2">
    <name type="scientific">Tritrichomonas musculus</name>
    <dbReference type="NCBI Taxonomy" id="1915356"/>
    <lineage>
        <taxon>Eukaryota</taxon>
        <taxon>Metamonada</taxon>
        <taxon>Parabasalia</taxon>
        <taxon>Tritrichomonadida</taxon>
        <taxon>Tritrichomonadidae</taxon>
        <taxon>Tritrichomonas</taxon>
    </lineage>
</organism>